<accession>A0AAN7EDE9</accession>
<name>A0AAN7EDE9_QUERU</name>
<proteinExistence type="predicted"/>
<reference evidence="1 2" key="1">
    <citation type="journal article" date="2023" name="G3 (Bethesda)">
        <title>A haplotype-resolved chromosome-scale genome for Quercus rubra L. provides insights into the genetics of adaptive traits for red oak species.</title>
        <authorList>
            <person name="Kapoor B."/>
            <person name="Jenkins J."/>
            <person name="Schmutz J."/>
            <person name="Zhebentyayeva T."/>
            <person name="Kuelheim C."/>
            <person name="Coggeshall M."/>
            <person name="Heim C."/>
            <person name="Lasky J.R."/>
            <person name="Leites L."/>
            <person name="Islam-Faridi N."/>
            <person name="Romero-Severson J."/>
            <person name="DeLeo V.L."/>
            <person name="Lucas S.M."/>
            <person name="Lazic D."/>
            <person name="Gailing O."/>
            <person name="Carlson J."/>
            <person name="Staton M."/>
        </authorList>
    </citation>
    <scope>NUCLEOTIDE SEQUENCE [LARGE SCALE GENOMIC DNA]</scope>
    <source>
        <strain evidence="1">Pseudo-F2</strain>
    </source>
</reference>
<evidence type="ECO:0000313" key="2">
    <source>
        <dbReference type="Proteomes" id="UP001324115"/>
    </source>
</evidence>
<organism evidence="1 2">
    <name type="scientific">Quercus rubra</name>
    <name type="common">Northern red oak</name>
    <name type="synonym">Quercus borealis</name>
    <dbReference type="NCBI Taxonomy" id="3512"/>
    <lineage>
        <taxon>Eukaryota</taxon>
        <taxon>Viridiplantae</taxon>
        <taxon>Streptophyta</taxon>
        <taxon>Embryophyta</taxon>
        <taxon>Tracheophyta</taxon>
        <taxon>Spermatophyta</taxon>
        <taxon>Magnoliopsida</taxon>
        <taxon>eudicotyledons</taxon>
        <taxon>Gunneridae</taxon>
        <taxon>Pentapetalae</taxon>
        <taxon>rosids</taxon>
        <taxon>fabids</taxon>
        <taxon>Fagales</taxon>
        <taxon>Fagaceae</taxon>
        <taxon>Quercus</taxon>
    </lineage>
</organism>
<gene>
    <name evidence="1" type="ORF">RGQ29_003923</name>
</gene>
<keyword evidence="2" id="KW-1185">Reference proteome</keyword>
<protein>
    <submittedName>
        <fullName evidence="1">Uncharacterized protein</fullName>
    </submittedName>
</protein>
<dbReference type="Proteomes" id="UP001324115">
    <property type="component" value="Unassembled WGS sequence"/>
</dbReference>
<comment type="caution">
    <text evidence="1">The sequence shown here is derived from an EMBL/GenBank/DDBJ whole genome shotgun (WGS) entry which is preliminary data.</text>
</comment>
<dbReference type="EMBL" id="JAXUIC010000010">
    <property type="protein sequence ID" value="KAK4568335.1"/>
    <property type="molecule type" value="Genomic_DNA"/>
</dbReference>
<sequence length="305" mass="35485">MNSLTLIRTKFTRNHSRRVISIWPPQNPNPLSAATASNSPHLHLPNRRQKLLLRRRRVLMRVRIFMMLLLLRRKILRMMIMNRLRLQRRLLRVMMMMLRVRLSNNHNRRRVTAIVNILHRSRNFKNPSFLNHHNLPRPLLIRYRFLRRRLILRRLTTTTTAAALRGCLLSNNLLVKIVNSQPNLTPNPTKHTLLLQRYVKQTLLTSLSKLAPVQLHPPQEMVFTATATVSSIPLVVKNLNLKLLRVHVFRVGNLELDRLVPSRVEVTVLGGGPLLLAVEIHHHVGAGTALPIFRKKVTCVHHVYN</sequence>
<evidence type="ECO:0000313" key="1">
    <source>
        <dbReference type="EMBL" id="KAK4568335.1"/>
    </source>
</evidence>
<dbReference type="AlphaFoldDB" id="A0AAN7EDE9"/>